<comment type="subcellular location">
    <subcellularLocation>
        <location evidence="8">Cell membrane</location>
    </subcellularLocation>
</comment>
<reference evidence="10 11" key="1">
    <citation type="submission" date="2018-02" db="EMBL/GenBank/DDBJ databases">
        <title>Genomic analysis of the strain RR4-38 isolated from a seawater recirculating aquaculture system.</title>
        <authorList>
            <person name="Kim Y.-S."/>
            <person name="Jang Y.H."/>
            <person name="Kim K.-H."/>
        </authorList>
    </citation>
    <scope>NUCLEOTIDE SEQUENCE [LARGE SCALE GENOMIC DNA]</scope>
    <source>
        <strain evidence="10 11">RR4-38</strain>
    </source>
</reference>
<evidence type="ECO:0000259" key="9">
    <source>
        <dbReference type="Pfam" id="PF04413"/>
    </source>
</evidence>
<comment type="function">
    <text evidence="8">Involved in lipopolysaccharide (LPS) biosynthesis. Catalyzes the transfer of 3-deoxy-D-manno-octulosonate (Kdo) residue(s) from CMP-Kdo to lipid IV(A), the tetraacyldisaccharide-1,4'-bisphosphate precursor of lipid A.</text>
</comment>
<dbReference type="Gene3D" id="3.40.50.11720">
    <property type="entry name" value="3-Deoxy-D-manno-octulosonic-acid transferase, N-terminal domain"/>
    <property type="match status" value="1"/>
</dbReference>
<proteinExistence type="inferred from homology"/>
<keyword evidence="8" id="KW-1133">Transmembrane helix</keyword>
<evidence type="ECO:0000313" key="11">
    <source>
        <dbReference type="Proteomes" id="UP000238442"/>
    </source>
</evidence>
<dbReference type="Gene3D" id="3.40.50.2000">
    <property type="entry name" value="Glycogen Phosphorylase B"/>
    <property type="match status" value="1"/>
</dbReference>
<evidence type="ECO:0000256" key="6">
    <source>
        <dbReference type="ARBA" id="ARBA00049183"/>
    </source>
</evidence>
<dbReference type="Pfam" id="PF04413">
    <property type="entry name" value="Glycos_transf_N"/>
    <property type="match status" value="1"/>
</dbReference>
<organism evidence="10 11">
    <name type="scientific">Pukyongia salina</name>
    <dbReference type="NCBI Taxonomy" id="2094025"/>
    <lineage>
        <taxon>Bacteria</taxon>
        <taxon>Pseudomonadati</taxon>
        <taxon>Bacteroidota</taxon>
        <taxon>Flavobacteriia</taxon>
        <taxon>Flavobacteriales</taxon>
        <taxon>Flavobacteriaceae</taxon>
        <taxon>Pukyongia</taxon>
    </lineage>
</organism>
<dbReference type="GO" id="GO:0005886">
    <property type="term" value="C:plasma membrane"/>
    <property type="evidence" value="ECO:0007669"/>
    <property type="project" value="UniProtKB-SubCell"/>
</dbReference>
<evidence type="ECO:0000256" key="3">
    <source>
        <dbReference type="ARBA" id="ARBA00019077"/>
    </source>
</evidence>
<dbReference type="GO" id="GO:0009245">
    <property type="term" value="P:lipid A biosynthetic process"/>
    <property type="evidence" value="ECO:0007669"/>
    <property type="project" value="TreeGrafter"/>
</dbReference>
<dbReference type="PANTHER" id="PTHR42755:SF1">
    <property type="entry name" value="3-DEOXY-D-MANNO-OCTULOSONIC ACID TRANSFERASE, MITOCHONDRIAL-RELATED"/>
    <property type="match status" value="1"/>
</dbReference>
<dbReference type="Proteomes" id="UP000238442">
    <property type="component" value="Chromosome"/>
</dbReference>
<feature type="transmembrane region" description="Helical" evidence="8">
    <location>
        <begin position="6"/>
        <end position="23"/>
    </location>
</feature>
<dbReference type="InterPro" id="IPR007507">
    <property type="entry name" value="Glycos_transf_N"/>
</dbReference>
<evidence type="ECO:0000256" key="8">
    <source>
        <dbReference type="RuleBase" id="RU365103"/>
    </source>
</evidence>
<keyword evidence="8" id="KW-0448">Lipopolysaccharide biosynthesis</keyword>
<evidence type="ECO:0000313" key="10">
    <source>
        <dbReference type="EMBL" id="AVI50230.1"/>
    </source>
</evidence>
<dbReference type="GO" id="GO:0009244">
    <property type="term" value="P:lipopolysaccharide core region biosynthetic process"/>
    <property type="evidence" value="ECO:0007669"/>
    <property type="project" value="UniProtKB-UniRule"/>
</dbReference>
<keyword evidence="8" id="KW-1003">Cell membrane</keyword>
<dbReference type="GO" id="GO:0043842">
    <property type="term" value="F:Kdo transferase activity"/>
    <property type="evidence" value="ECO:0007669"/>
    <property type="project" value="UniProtKB-EC"/>
</dbReference>
<comment type="similarity">
    <text evidence="8">Belongs to the glycosyltransferase group 1 family.</text>
</comment>
<protein>
    <recommendedName>
        <fullName evidence="3 8">3-deoxy-D-manno-octulosonic acid transferase</fullName>
        <shortName evidence="8">Kdo transferase</shortName>
        <ecNumber evidence="2 8">2.4.99.12</ecNumber>
    </recommendedName>
    <alternativeName>
        <fullName evidence="5 8">Lipid IV(A) 3-deoxy-D-manno-octulosonic acid transferase</fullName>
    </alternativeName>
</protein>
<evidence type="ECO:0000256" key="2">
    <source>
        <dbReference type="ARBA" id="ARBA00012621"/>
    </source>
</evidence>
<keyword evidence="4 8" id="KW-0808">Transferase</keyword>
<dbReference type="RefSeq" id="WP_105214891.1">
    <property type="nucleotide sequence ID" value="NZ_CP027062.1"/>
</dbReference>
<dbReference type="AlphaFoldDB" id="A0A2S0HUB8"/>
<gene>
    <name evidence="10" type="ORF">C5O00_03210</name>
</gene>
<name>A0A2S0HUB8_9FLAO</name>
<evidence type="ECO:0000256" key="7">
    <source>
        <dbReference type="PIRSR" id="PIRSR639901-1"/>
    </source>
</evidence>
<feature type="domain" description="3-deoxy-D-manno-octulosonic-acid transferase N-terminal" evidence="9">
    <location>
        <begin position="45"/>
        <end position="206"/>
    </location>
</feature>
<dbReference type="UniPathway" id="UPA00958"/>
<dbReference type="EMBL" id="CP027062">
    <property type="protein sequence ID" value="AVI50230.1"/>
    <property type="molecule type" value="Genomic_DNA"/>
</dbReference>
<accession>A0A2S0HUB8</accession>
<keyword evidence="8" id="KW-0472">Membrane</keyword>
<dbReference type="EC" id="2.4.99.12" evidence="2 8"/>
<comment type="pathway">
    <text evidence="1 8">Bacterial outer membrane biogenesis; LPS core biosynthesis.</text>
</comment>
<evidence type="ECO:0000256" key="5">
    <source>
        <dbReference type="ARBA" id="ARBA00031445"/>
    </source>
</evidence>
<dbReference type="KEGG" id="aue:C5O00_03210"/>
<dbReference type="InterPro" id="IPR039901">
    <property type="entry name" value="Kdotransferase"/>
</dbReference>
<keyword evidence="11" id="KW-1185">Reference proteome</keyword>
<comment type="catalytic activity">
    <reaction evidence="6 8">
        <text>lipid IVA (E. coli) + CMP-3-deoxy-beta-D-manno-octulosonate = alpha-Kdo-(2-&gt;6)-lipid IVA (E. coli) + CMP + H(+)</text>
        <dbReference type="Rhea" id="RHEA:28066"/>
        <dbReference type="ChEBI" id="CHEBI:15378"/>
        <dbReference type="ChEBI" id="CHEBI:58603"/>
        <dbReference type="ChEBI" id="CHEBI:60364"/>
        <dbReference type="ChEBI" id="CHEBI:60377"/>
        <dbReference type="ChEBI" id="CHEBI:85987"/>
        <dbReference type="EC" id="2.4.99.12"/>
    </reaction>
</comment>
<evidence type="ECO:0000256" key="1">
    <source>
        <dbReference type="ARBA" id="ARBA00004713"/>
    </source>
</evidence>
<keyword evidence="8" id="KW-0812">Transmembrane</keyword>
<dbReference type="PANTHER" id="PTHR42755">
    <property type="entry name" value="3-DEOXY-MANNO-OCTULOSONATE CYTIDYLYLTRANSFERASE"/>
    <property type="match status" value="1"/>
</dbReference>
<sequence>MRTLYSFLTHISVFFLWVSGLFNKKMRLFVKGRKKVLDTIAQRIKPEDKTIWFHCASLGEFEQGLPIMQAIKTSYPQYKLVLTFFSPSGYEIKKNSPVADLITYLPLDTRGNAKRFVSLVHPSLAIFVKYEFWPNYLFELESSGTPAIIVSGLFRENQSFFRPYGVFMRKALRTIDHFFVQNKNSEMLLKGLGIDHVNISGDTRFDRVSAQIEQDNSLPFIEAFKGNSICIVCGSTWPEDEAILIPYINAASANIKFIVAPHTIEAGKIDIFRKKIKGTSILYSEKDSADLSAASVLIIDNIGLLTKVYHYADIAYVGGAMGNSGLHNILEPATFGIPVVIGKNFEKFPEAKRLQSLAALFSVSNQEEVFEIMSRLVDDKNFREKTGMIAGHFVNSNTGATRVIMEYIASLHSNGLI</sequence>
<dbReference type="InterPro" id="IPR038107">
    <property type="entry name" value="Glycos_transf_N_sf"/>
</dbReference>
<dbReference type="OrthoDB" id="9789797at2"/>
<evidence type="ECO:0000256" key="4">
    <source>
        <dbReference type="ARBA" id="ARBA00022679"/>
    </source>
</evidence>
<feature type="active site" description="Proton acceptor" evidence="7">
    <location>
        <position position="60"/>
    </location>
</feature>
<dbReference type="SUPFAM" id="SSF53756">
    <property type="entry name" value="UDP-Glycosyltransferase/glycogen phosphorylase"/>
    <property type="match status" value="1"/>
</dbReference>